<dbReference type="InterPro" id="IPR050117">
    <property type="entry name" value="MAPK"/>
</dbReference>
<gene>
    <name evidence="12" type="ORF">BpHYR1_050126</name>
</gene>
<dbReference type="PROSITE" id="PS01351">
    <property type="entry name" value="MAPK"/>
    <property type="match status" value="1"/>
</dbReference>
<comment type="catalytic activity">
    <reaction evidence="8">
        <text>L-seryl-[protein] + ATP = O-phospho-L-seryl-[protein] + ADP + H(+)</text>
        <dbReference type="Rhea" id="RHEA:17989"/>
        <dbReference type="Rhea" id="RHEA-COMP:9863"/>
        <dbReference type="Rhea" id="RHEA-COMP:11604"/>
        <dbReference type="ChEBI" id="CHEBI:15378"/>
        <dbReference type="ChEBI" id="CHEBI:29999"/>
        <dbReference type="ChEBI" id="CHEBI:30616"/>
        <dbReference type="ChEBI" id="CHEBI:83421"/>
        <dbReference type="ChEBI" id="CHEBI:456216"/>
        <dbReference type="EC" id="2.7.11.24"/>
    </reaction>
</comment>
<keyword evidence="2" id="KW-0723">Serine/threonine-protein kinase</keyword>
<protein>
    <recommendedName>
        <fullName evidence="1">mitogen-activated protein kinase</fullName>
        <ecNumber evidence="1">2.7.11.24</ecNumber>
    </recommendedName>
</protein>
<evidence type="ECO:0000256" key="1">
    <source>
        <dbReference type="ARBA" id="ARBA00012411"/>
    </source>
</evidence>
<dbReference type="PROSITE" id="PS00107">
    <property type="entry name" value="PROTEIN_KINASE_ATP"/>
    <property type="match status" value="1"/>
</dbReference>
<keyword evidence="4 9" id="KW-0547">Nucleotide-binding</keyword>
<dbReference type="Pfam" id="PF00069">
    <property type="entry name" value="Pkinase"/>
    <property type="match status" value="1"/>
</dbReference>
<name>A0A3M7RKC2_BRAPC</name>
<dbReference type="FunFam" id="3.30.200.20:FF:000166">
    <property type="entry name" value="Mitogen-activated protein kinase"/>
    <property type="match status" value="1"/>
</dbReference>
<dbReference type="GO" id="GO:0106310">
    <property type="term" value="F:protein serine kinase activity"/>
    <property type="evidence" value="ECO:0007669"/>
    <property type="project" value="RHEA"/>
</dbReference>
<dbReference type="InterPro" id="IPR000719">
    <property type="entry name" value="Prot_kinase_dom"/>
</dbReference>
<accession>A0A3M7RKC2</accession>
<feature type="compositionally biased region" description="Polar residues" evidence="10">
    <location>
        <begin position="398"/>
        <end position="408"/>
    </location>
</feature>
<keyword evidence="3 12" id="KW-0808">Transferase</keyword>
<feature type="binding site" evidence="9">
    <location>
        <position position="42"/>
    </location>
    <ligand>
        <name>ATP</name>
        <dbReference type="ChEBI" id="CHEBI:30616"/>
    </ligand>
</feature>
<dbReference type="EMBL" id="REGN01003195">
    <property type="protein sequence ID" value="RNA23924.1"/>
    <property type="molecule type" value="Genomic_DNA"/>
</dbReference>
<dbReference type="AlphaFoldDB" id="A0A3M7RKC2"/>
<reference evidence="12 13" key="1">
    <citation type="journal article" date="2018" name="Sci. Rep.">
        <title>Genomic signatures of local adaptation to the degree of environmental predictability in rotifers.</title>
        <authorList>
            <person name="Franch-Gras L."/>
            <person name="Hahn C."/>
            <person name="Garcia-Roger E.M."/>
            <person name="Carmona M.J."/>
            <person name="Serra M."/>
            <person name="Gomez A."/>
        </authorList>
    </citation>
    <scope>NUCLEOTIDE SEQUENCE [LARGE SCALE GENOMIC DNA]</scope>
    <source>
        <strain evidence="12">HYR1</strain>
    </source>
</reference>
<evidence type="ECO:0000256" key="4">
    <source>
        <dbReference type="ARBA" id="ARBA00022741"/>
    </source>
</evidence>
<proteinExistence type="predicted"/>
<dbReference type="STRING" id="10195.A0A3M7RKC2"/>
<dbReference type="CDD" id="cd07852">
    <property type="entry name" value="STKc_MAPK15-like"/>
    <property type="match status" value="1"/>
</dbReference>
<feature type="region of interest" description="Disordered" evidence="10">
    <location>
        <begin position="398"/>
        <end position="444"/>
    </location>
</feature>
<dbReference type="GO" id="GO:0004707">
    <property type="term" value="F:MAP kinase activity"/>
    <property type="evidence" value="ECO:0007669"/>
    <property type="project" value="UniProtKB-EC"/>
</dbReference>
<organism evidence="12 13">
    <name type="scientific">Brachionus plicatilis</name>
    <name type="common">Marine rotifer</name>
    <name type="synonym">Brachionus muelleri</name>
    <dbReference type="NCBI Taxonomy" id="10195"/>
    <lineage>
        <taxon>Eukaryota</taxon>
        <taxon>Metazoa</taxon>
        <taxon>Spiralia</taxon>
        <taxon>Gnathifera</taxon>
        <taxon>Rotifera</taxon>
        <taxon>Eurotatoria</taxon>
        <taxon>Monogononta</taxon>
        <taxon>Pseudotrocha</taxon>
        <taxon>Ploima</taxon>
        <taxon>Brachionidae</taxon>
        <taxon>Brachionus</taxon>
    </lineage>
</organism>
<feature type="region of interest" description="Disordered" evidence="10">
    <location>
        <begin position="351"/>
        <end position="381"/>
    </location>
</feature>
<evidence type="ECO:0000259" key="11">
    <source>
        <dbReference type="PROSITE" id="PS50011"/>
    </source>
</evidence>
<dbReference type="FunFam" id="1.10.510.10:FF:000238">
    <property type="entry name" value="Mitogen-activated protein kinase"/>
    <property type="match status" value="1"/>
</dbReference>
<evidence type="ECO:0000256" key="5">
    <source>
        <dbReference type="ARBA" id="ARBA00022777"/>
    </source>
</evidence>
<keyword evidence="13" id="KW-1185">Reference proteome</keyword>
<evidence type="ECO:0000256" key="8">
    <source>
        <dbReference type="ARBA" id="ARBA00048312"/>
    </source>
</evidence>
<dbReference type="InterPro" id="IPR011009">
    <property type="entry name" value="Kinase-like_dom_sf"/>
</dbReference>
<keyword evidence="6 9" id="KW-0067">ATP-binding</keyword>
<feature type="compositionally biased region" description="Low complexity" evidence="10">
    <location>
        <begin position="354"/>
        <end position="369"/>
    </location>
</feature>
<dbReference type="PANTHER" id="PTHR24055">
    <property type="entry name" value="MITOGEN-ACTIVATED PROTEIN KINASE"/>
    <property type="match status" value="1"/>
</dbReference>
<evidence type="ECO:0000256" key="10">
    <source>
        <dbReference type="SAM" id="MobiDB-lite"/>
    </source>
</evidence>
<dbReference type="GO" id="GO:0005524">
    <property type="term" value="F:ATP binding"/>
    <property type="evidence" value="ECO:0007669"/>
    <property type="project" value="UniProtKB-UniRule"/>
</dbReference>
<feature type="domain" description="Protein kinase" evidence="11">
    <location>
        <begin position="13"/>
        <end position="305"/>
    </location>
</feature>
<evidence type="ECO:0000256" key="9">
    <source>
        <dbReference type="PROSITE-ProRule" id="PRU10141"/>
    </source>
</evidence>
<feature type="compositionally biased region" description="Low complexity" evidence="10">
    <location>
        <begin position="409"/>
        <end position="426"/>
    </location>
</feature>
<evidence type="ECO:0000313" key="13">
    <source>
        <dbReference type="Proteomes" id="UP000276133"/>
    </source>
</evidence>
<dbReference type="Gene3D" id="3.30.200.20">
    <property type="entry name" value="Phosphorylase Kinase, domain 1"/>
    <property type="match status" value="1"/>
</dbReference>
<evidence type="ECO:0000313" key="12">
    <source>
        <dbReference type="EMBL" id="RNA23924.1"/>
    </source>
</evidence>
<evidence type="ECO:0000256" key="7">
    <source>
        <dbReference type="ARBA" id="ARBA00047592"/>
    </source>
</evidence>
<feature type="compositionally biased region" description="Low complexity" evidence="10">
    <location>
        <begin position="537"/>
        <end position="551"/>
    </location>
</feature>
<dbReference type="PROSITE" id="PS50011">
    <property type="entry name" value="PROTEIN_KINASE_DOM"/>
    <property type="match status" value="1"/>
</dbReference>
<dbReference type="InterPro" id="IPR003527">
    <property type="entry name" value="MAP_kinase_CS"/>
</dbReference>
<evidence type="ECO:0000256" key="6">
    <source>
        <dbReference type="ARBA" id="ARBA00022840"/>
    </source>
</evidence>
<dbReference type="OrthoDB" id="192887at2759"/>
<keyword evidence="5 12" id="KW-0418">Kinase</keyword>
<dbReference type="InterPro" id="IPR017441">
    <property type="entry name" value="Protein_kinase_ATP_BS"/>
</dbReference>
<dbReference type="Proteomes" id="UP000276133">
    <property type="component" value="Unassembled WGS sequence"/>
</dbReference>
<dbReference type="EC" id="2.7.11.24" evidence="1"/>
<comment type="caution">
    <text evidence="12">The sequence shown here is derived from an EMBL/GenBank/DDBJ whole genome shotgun (WGS) entry which is preliminary data.</text>
</comment>
<evidence type="ECO:0000256" key="2">
    <source>
        <dbReference type="ARBA" id="ARBA00022527"/>
    </source>
</evidence>
<feature type="region of interest" description="Disordered" evidence="10">
    <location>
        <begin position="537"/>
        <end position="567"/>
    </location>
</feature>
<dbReference type="SUPFAM" id="SSF56112">
    <property type="entry name" value="Protein kinase-like (PK-like)"/>
    <property type="match status" value="1"/>
</dbReference>
<evidence type="ECO:0000256" key="3">
    <source>
        <dbReference type="ARBA" id="ARBA00022679"/>
    </source>
</evidence>
<sequence length="672" mass="76298">MPDEVESHIVRKYEIKKRLGKGAYGIVWKAVDRKSNEVVALKKIFDAFRNETDAQRTYREIVFLQEFSEHPNIIKLFDVIKADNDRDIYLVFEHMETDLHNVIKRKTILKDIHKQYIMYQLLKATKYLHSANVIHRDQKPSNILLNQECHMKLCDFGLARSLTHEAHEHEYTNPALTEYVATRWYRAPEILLASPKYTKGVDMWSVGCILGEMLLGTPIFPGTSTFNQLERILKYIPTPSKQDIDSIQSHYGPSVIERASSGQKKSLEDLVPNVSKESLDLLRRLLQFNPNKRITADEALTHPYVVNFHNPKEEIRKGCDVVPQLNDNIRLTIDEYRNKLYQFIQNKPTTRLSAQAQQTQKPKAQKPQQSYSRTTQKSNYDEKIDSELIDHYANQTHKNNYASSYNQYDSKSSNDINYNSDDNSSTPTPPSPPNQNNMASSSTSALNNYNRKKHATDYQNNTNAAKDNFVGNNNSTNLAYSSGVAFGRTTHLQPQTNQTSYAKNFVQQRALGGVIGRQKSVESLNANYSSGYQNSKNVVVSSNSNSRTSNSAPVPSQPMVIQSRPTSSTGNHINHFYHQEQKYATPKNPVIVRNADKANYQQNGVGSGILYRPISATDLRANAKPVFGRKQFNNQTNMTANLAAKNMFGNYNGSATHGTISNNGLNAIKKWW</sequence>
<comment type="catalytic activity">
    <reaction evidence="7">
        <text>L-threonyl-[protein] + ATP = O-phospho-L-threonyl-[protein] + ADP + H(+)</text>
        <dbReference type="Rhea" id="RHEA:46608"/>
        <dbReference type="Rhea" id="RHEA-COMP:11060"/>
        <dbReference type="Rhea" id="RHEA-COMP:11605"/>
        <dbReference type="ChEBI" id="CHEBI:15378"/>
        <dbReference type="ChEBI" id="CHEBI:30013"/>
        <dbReference type="ChEBI" id="CHEBI:30616"/>
        <dbReference type="ChEBI" id="CHEBI:61977"/>
        <dbReference type="ChEBI" id="CHEBI:456216"/>
        <dbReference type="EC" id="2.7.11.24"/>
    </reaction>
</comment>
<dbReference type="Gene3D" id="1.10.510.10">
    <property type="entry name" value="Transferase(Phosphotransferase) domain 1"/>
    <property type="match status" value="1"/>
</dbReference>